<proteinExistence type="predicted"/>
<dbReference type="EMBL" id="KV441389">
    <property type="protein sequence ID" value="OAF61593.1"/>
    <property type="molecule type" value="Genomic_DNA"/>
</dbReference>
<gene>
    <name evidence="1" type="ORF">VC83_02259</name>
</gene>
<dbReference type="RefSeq" id="XP_024326868.1">
    <property type="nucleotide sequence ID" value="XM_024465926.1"/>
</dbReference>
<evidence type="ECO:0000313" key="1">
    <source>
        <dbReference type="EMBL" id="OAF61593.1"/>
    </source>
</evidence>
<sequence length="128" mass="14405">MVNFDIFDLIRSGDAEWLRGDILSFTENGLEFNQRAKGVPKLGPGKTVNVDADIVILATRFDRPSLSFLPSETFEAPYGPPNWYLKTFTPQHPSVCINAIGSVGNWHIGIYTRILLMFLLDPLTRPRP</sequence>
<name>A0A177AJX6_9PEZI</name>
<dbReference type="Proteomes" id="UP000077154">
    <property type="component" value="Unassembled WGS sequence"/>
</dbReference>
<dbReference type="AlphaFoldDB" id="A0A177AJX6"/>
<reference evidence="1" key="1">
    <citation type="submission" date="2016-03" db="EMBL/GenBank/DDBJ databases">
        <title>Updated assembly of Pseudogymnoascus destructans, the fungus causing white-nose syndrome of bats.</title>
        <authorList>
            <person name="Palmer J.M."/>
            <person name="Drees K.P."/>
            <person name="Foster J.T."/>
            <person name="Lindner D.L."/>
        </authorList>
    </citation>
    <scope>NUCLEOTIDE SEQUENCE [LARGE SCALE GENOMIC DNA]</scope>
    <source>
        <strain evidence="1">20631-21</strain>
    </source>
</reference>
<dbReference type="eggNOG" id="KOG1399">
    <property type="taxonomic scope" value="Eukaryota"/>
</dbReference>
<dbReference type="VEuPathDB" id="FungiDB:GMDG_07742"/>
<organism evidence="1">
    <name type="scientific">Pseudogymnoascus destructans</name>
    <dbReference type="NCBI Taxonomy" id="655981"/>
    <lineage>
        <taxon>Eukaryota</taxon>
        <taxon>Fungi</taxon>
        <taxon>Dikarya</taxon>
        <taxon>Ascomycota</taxon>
        <taxon>Pezizomycotina</taxon>
        <taxon>Leotiomycetes</taxon>
        <taxon>Thelebolales</taxon>
        <taxon>Thelebolaceae</taxon>
        <taxon>Pseudogymnoascus</taxon>
    </lineage>
</organism>
<accession>A0A177AJX6</accession>
<dbReference type="OrthoDB" id="66881at2759"/>
<protein>
    <submittedName>
        <fullName evidence="1">Uncharacterized protein</fullName>
    </submittedName>
</protein>
<dbReference type="GeneID" id="36285342"/>